<evidence type="ECO:0000256" key="1">
    <source>
        <dbReference type="SAM" id="MobiDB-lite"/>
    </source>
</evidence>
<accession>A0A2A6BZZ6</accession>
<gene>
    <name evidence="2" type="primary">WBGene00112472</name>
</gene>
<reference evidence="2" key="2">
    <citation type="submission" date="2022-06" db="UniProtKB">
        <authorList>
            <consortium name="EnsemblMetazoa"/>
        </authorList>
    </citation>
    <scope>IDENTIFICATION</scope>
    <source>
        <strain evidence="2">PS312</strain>
    </source>
</reference>
<dbReference type="GO" id="GO:0000981">
    <property type="term" value="F:DNA-binding transcription factor activity, RNA polymerase II-specific"/>
    <property type="evidence" value="ECO:0000318"/>
    <property type="project" value="GO_Central"/>
</dbReference>
<feature type="region of interest" description="Disordered" evidence="1">
    <location>
        <begin position="246"/>
        <end position="268"/>
    </location>
</feature>
<evidence type="ECO:0000313" key="3">
    <source>
        <dbReference type="Proteomes" id="UP000005239"/>
    </source>
</evidence>
<dbReference type="GO" id="GO:0006357">
    <property type="term" value="P:regulation of transcription by RNA polymerase II"/>
    <property type="evidence" value="ECO:0000318"/>
    <property type="project" value="GO_Central"/>
</dbReference>
<feature type="compositionally biased region" description="Polar residues" evidence="1">
    <location>
        <begin position="259"/>
        <end position="268"/>
    </location>
</feature>
<dbReference type="EnsemblMetazoa" id="PPA22918.1">
    <property type="protein sequence ID" value="PPA22918.1"/>
    <property type="gene ID" value="WBGene00112472"/>
</dbReference>
<name>A0A2A6BZZ6_PRIPA</name>
<evidence type="ECO:0000313" key="2">
    <source>
        <dbReference type="EnsemblMetazoa" id="PPA22918.1"/>
    </source>
</evidence>
<dbReference type="Proteomes" id="UP000005239">
    <property type="component" value="Unassembled WGS sequence"/>
</dbReference>
<keyword evidence="3" id="KW-1185">Reference proteome</keyword>
<sequence>MEPEMGPDAATDLSLHDQELPWSVLAGTLLNNYAQLYAQAEMINLLCNQPNEEHKVKSPKKSYYRSRKAFDYDIRGLRSPPATLCPYCELELPSIYMVEHHSRKEHNEERACVYGCSECNRWTATTNALIKHWERNKCPTGRLIMRNPSEATVPRSREKDCTKISWACSSCTKGFITRSGLRYHILNICTTAEAIDLNKFTEEGIQFATTETARGFRMAITNNQPVPVPPVLSSFPRVDVQNPETAQTLTDENMEAHSPTESNESNEL</sequence>
<dbReference type="GO" id="GO:0005634">
    <property type="term" value="C:nucleus"/>
    <property type="evidence" value="ECO:0000318"/>
    <property type="project" value="GO_Central"/>
</dbReference>
<reference evidence="3" key="1">
    <citation type="journal article" date="2008" name="Nat. Genet.">
        <title>The Pristionchus pacificus genome provides a unique perspective on nematode lifestyle and parasitism.</title>
        <authorList>
            <person name="Dieterich C."/>
            <person name="Clifton S.W."/>
            <person name="Schuster L.N."/>
            <person name="Chinwalla A."/>
            <person name="Delehaunty K."/>
            <person name="Dinkelacker I."/>
            <person name="Fulton L."/>
            <person name="Fulton R."/>
            <person name="Godfrey J."/>
            <person name="Minx P."/>
            <person name="Mitreva M."/>
            <person name="Roeseler W."/>
            <person name="Tian H."/>
            <person name="Witte H."/>
            <person name="Yang S.P."/>
            <person name="Wilson R.K."/>
            <person name="Sommer R.J."/>
        </authorList>
    </citation>
    <scope>NUCLEOTIDE SEQUENCE [LARGE SCALE GENOMIC DNA]</scope>
    <source>
        <strain evidence="3">PS312</strain>
    </source>
</reference>
<organism evidence="2 3">
    <name type="scientific">Pristionchus pacificus</name>
    <name type="common">Parasitic nematode worm</name>
    <dbReference type="NCBI Taxonomy" id="54126"/>
    <lineage>
        <taxon>Eukaryota</taxon>
        <taxon>Metazoa</taxon>
        <taxon>Ecdysozoa</taxon>
        <taxon>Nematoda</taxon>
        <taxon>Chromadorea</taxon>
        <taxon>Rhabditida</taxon>
        <taxon>Rhabditina</taxon>
        <taxon>Diplogasteromorpha</taxon>
        <taxon>Diplogasteroidea</taxon>
        <taxon>Neodiplogasteridae</taxon>
        <taxon>Pristionchus</taxon>
    </lineage>
</organism>
<protein>
    <submittedName>
        <fullName evidence="2">Uncharacterized protein</fullName>
    </submittedName>
</protein>
<accession>A0A8R1UGI1</accession>
<dbReference type="GO" id="GO:0043565">
    <property type="term" value="F:sequence-specific DNA binding"/>
    <property type="evidence" value="ECO:0000318"/>
    <property type="project" value="GO_Central"/>
</dbReference>
<dbReference type="AlphaFoldDB" id="A0A2A6BZZ6"/>
<proteinExistence type="predicted"/>